<dbReference type="Proteomes" id="UP000266841">
    <property type="component" value="Unassembled WGS sequence"/>
</dbReference>
<keyword evidence="3" id="KW-1185">Reference proteome</keyword>
<gene>
    <name evidence="2" type="ORF">THAOC_20501</name>
</gene>
<feature type="compositionally biased region" description="Polar residues" evidence="1">
    <location>
        <begin position="46"/>
        <end position="57"/>
    </location>
</feature>
<feature type="non-terminal residue" evidence="2">
    <location>
        <position position="148"/>
    </location>
</feature>
<sequence length="148" mass="15696">MPVGYNLQRSAVDAIPTAGAPVFSVPDESTVPVRVTVPSTRQWTLPSSMANTSTTPIASARPAKTRSAKRPHSFTHSAKRAGGGVFTVLLDDVYDTVTGEVEGCCDSGATTIMLCDSLAFLELKPLEREYVLLGDTTKRYRVSGGFGG</sequence>
<feature type="region of interest" description="Disordered" evidence="1">
    <location>
        <begin position="46"/>
        <end position="76"/>
    </location>
</feature>
<protein>
    <submittedName>
        <fullName evidence="2">Uncharacterized protein</fullName>
    </submittedName>
</protein>
<organism evidence="2 3">
    <name type="scientific">Thalassiosira oceanica</name>
    <name type="common">Marine diatom</name>
    <dbReference type="NCBI Taxonomy" id="159749"/>
    <lineage>
        <taxon>Eukaryota</taxon>
        <taxon>Sar</taxon>
        <taxon>Stramenopiles</taxon>
        <taxon>Ochrophyta</taxon>
        <taxon>Bacillariophyta</taxon>
        <taxon>Coscinodiscophyceae</taxon>
        <taxon>Thalassiosirophycidae</taxon>
        <taxon>Thalassiosirales</taxon>
        <taxon>Thalassiosiraceae</taxon>
        <taxon>Thalassiosira</taxon>
    </lineage>
</organism>
<evidence type="ECO:0000256" key="1">
    <source>
        <dbReference type="SAM" id="MobiDB-lite"/>
    </source>
</evidence>
<evidence type="ECO:0000313" key="3">
    <source>
        <dbReference type="Proteomes" id="UP000266841"/>
    </source>
</evidence>
<evidence type="ECO:0000313" key="2">
    <source>
        <dbReference type="EMBL" id="EJK59295.1"/>
    </source>
</evidence>
<dbReference type="AlphaFoldDB" id="K0S252"/>
<proteinExistence type="predicted"/>
<reference evidence="2 3" key="1">
    <citation type="journal article" date="2012" name="Genome Biol.">
        <title>Genome and low-iron response of an oceanic diatom adapted to chronic iron limitation.</title>
        <authorList>
            <person name="Lommer M."/>
            <person name="Specht M."/>
            <person name="Roy A.S."/>
            <person name="Kraemer L."/>
            <person name="Andreson R."/>
            <person name="Gutowska M.A."/>
            <person name="Wolf J."/>
            <person name="Bergner S.V."/>
            <person name="Schilhabel M.B."/>
            <person name="Klostermeier U.C."/>
            <person name="Beiko R.G."/>
            <person name="Rosenstiel P."/>
            <person name="Hippler M."/>
            <person name="Laroche J."/>
        </authorList>
    </citation>
    <scope>NUCLEOTIDE SEQUENCE [LARGE SCALE GENOMIC DNA]</scope>
    <source>
        <strain evidence="2 3">CCMP1005</strain>
    </source>
</reference>
<accession>K0S252</accession>
<feature type="compositionally biased region" description="Basic residues" evidence="1">
    <location>
        <begin position="63"/>
        <end position="76"/>
    </location>
</feature>
<name>K0S252_THAOC</name>
<comment type="caution">
    <text evidence="2">The sequence shown here is derived from an EMBL/GenBank/DDBJ whole genome shotgun (WGS) entry which is preliminary data.</text>
</comment>
<dbReference type="EMBL" id="AGNL01023160">
    <property type="protein sequence ID" value="EJK59295.1"/>
    <property type="molecule type" value="Genomic_DNA"/>
</dbReference>